<dbReference type="SUPFAM" id="SSF56112">
    <property type="entry name" value="Protein kinase-like (PK-like)"/>
    <property type="match status" value="1"/>
</dbReference>
<evidence type="ECO:0000256" key="3">
    <source>
        <dbReference type="ARBA" id="ARBA00022527"/>
    </source>
</evidence>
<comment type="catalytic activity">
    <reaction evidence="15">
        <text>L-threonyl-[protein] + ATP = O-phospho-L-threonyl-[protein] + ADP + H(+)</text>
        <dbReference type="Rhea" id="RHEA:46608"/>
        <dbReference type="Rhea" id="RHEA-COMP:11060"/>
        <dbReference type="Rhea" id="RHEA-COMP:11605"/>
        <dbReference type="ChEBI" id="CHEBI:15378"/>
        <dbReference type="ChEBI" id="CHEBI:30013"/>
        <dbReference type="ChEBI" id="CHEBI:30616"/>
        <dbReference type="ChEBI" id="CHEBI:61977"/>
        <dbReference type="ChEBI" id="CHEBI:456216"/>
        <dbReference type="EC" id="2.7.11.1"/>
    </reaction>
</comment>
<feature type="region of interest" description="Disordered" evidence="18">
    <location>
        <begin position="1"/>
        <end position="84"/>
    </location>
</feature>
<feature type="compositionally biased region" description="Low complexity" evidence="18">
    <location>
        <begin position="32"/>
        <end position="46"/>
    </location>
</feature>
<dbReference type="GO" id="GO:0016020">
    <property type="term" value="C:membrane"/>
    <property type="evidence" value="ECO:0007669"/>
    <property type="project" value="UniProtKB-SubCell"/>
</dbReference>
<evidence type="ECO:0000259" key="20">
    <source>
        <dbReference type="PROSITE" id="PS50222"/>
    </source>
</evidence>
<dbReference type="CDD" id="cd00051">
    <property type="entry name" value="EFh"/>
    <property type="match status" value="1"/>
</dbReference>
<dbReference type="PANTHER" id="PTHR24349">
    <property type="entry name" value="SERINE/THREONINE-PROTEIN KINASE"/>
    <property type="match status" value="1"/>
</dbReference>
<evidence type="ECO:0000256" key="17">
    <source>
        <dbReference type="PROSITE-ProRule" id="PRU10141"/>
    </source>
</evidence>
<dbReference type="EC" id="2.7.11.1" evidence="2"/>
<dbReference type="SMART" id="SM00054">
    <property type="entry name" value="EFh"/>
    <property type="match status" value="4"/>
</dbReference>
<dbReference type="PROSITE" id="PS50222">
    <property type="entry name" value="EF_HAND_2"/>
    <property type="match status" value="4"/>
</dbReference>
<dbReference type="GO" id="GO:0005524">
    <property type="term" value="F:ATP binding"/>
    <property type="evidence" value="ECO:0007669"/>
    <property type="project" value="UniProtKB-UniRule"/>
</dbReference>
<keyword evidence="5" id="KW-0519">Myristate</keyword>
<dbReference type="Pfam" id="PF00069">
    <property type="entry name" value="Pkinase"/>
    <property type="match status" value="1"/>
</dbReference>
<evidence type="ECO:0000256" key="5">
    <source>
        <dbReference type="ARBA" id="ARBA00022707"/>
    </source>
</evidence>
<dbReference type="SUPFAM" id="SSF47473">
    <property type="entry name" value="EF-hand"/>
    <property type="match status" value="1"/>
</dbReference>
<gene>
    <name evidence="21" type="ORF">QYE76_062566</name>
</gene>
<dbReference type="AlphaFoldDB" id="A0AAD8W5S1"/>
<evidence type="ECO:0000256" key="1">
    <source>
        <dbReference type="ARBA" id="ARBA00004635"/>
    </source>
</evidence>
<keyword evidence="4" id="KW-0808">Transferase</keyword>
<evidence type="ECO:0000313" key="21">
    <source>
        <dbReference type="EMBL" id="KAK1644761.1"/>
    </source>
</evidence>
<dbReference type="InterPro" id="IPR011009">
    <property type="entry name" value="Kinase-like_dom_sf"/>
</dbReference>
<dbReference type="InterPro" id="IPR017441">
    <property type="entry name" value="Protein_kinase_ATP_BS"/>
</dbReference>
<accession>A0AAD8W5S1</accession>
<keyword evidence="8 17" id="KW-0547">Nucleotide-binding</keyword>
<dbReference type="Gene3D" id="1.10.238.10">
    <property type="entry name" value="EF-hand"/>
    <property type="match status" value="1"/>
</dbReference>
<evidence type="ECO:0000256" key="4">
    <source>
        <dbReference type="ARBA" id="ARBA00022679"/>
    </source>
</evidence>
<feature type="domain" description="EF-hand" evidence="20">
    <location>
        <begin position="397"/>
        <end position="432"/>
    </location>
</feature>
<dbReference type="Gene3D" id="3.30.200.20">
    <property type="entry name" value="Phosphorylase Kinase, domain 1"/>
    <property type="match status" value="1"/>
</dbReference>
<dbReference type="GO" id="GO:0005509">
    <property type="term" value="F:calcium ion binding"/>
    <property type="evidence" value="ECO:0007669"/>
    <property type="project" value="InterPro"/>
</dbReference>
<evidence type="ECO:0000256" key="11">
    <source>
        <dbReference type="ARBA" id="ARBA00022840"/>
    </source>
</evidence>
<dbReference type="PROSITE" id="PS00108">
    <property type="entry name" value="PROTEIN_KINASE_ST"/>
    <property type="match status" value="1"/>
</dbReference>
<protein>
    <recommendedName>
        <fullName evidence="2">non-specific serine/threonine protein kinase</fullName>
        <ecNumber evidence="2">2.7.11.1</ecNumber>
    </recommendedName>
</protein>
<dbReference type="EMBL" id="JAUUTY010000004">
    <property type="protein sequence ID" value="KAK1644761.1"/>
    <property type="molecule type" value="Genomic_DNA"/>
</dbReference>
<sequence length="574" mass="64005">MGNAGLFCCTTSPQTLEDGAQSRNNKKPATPPSQSRSQEPSPARANPKPRRRPKEKPNPYAPRGGAAAASHSPKPVRVLDGVVPHHPRLRVTDKYHMGRELGRGEFGVTRLATDRGATRERLACKSIPKARLRTAIDVADVRREVAIMASLPDHPALVRMRAAYEDDDAVHIVMELCDGGELFDRIVARGRYTERAAAAAARTVAEVVRACHAHGVMHRDLKPENFLYAGKSEDAQLKAIDFGLSVFFRPGERFSEIVGSPYYMAPEVLRRNYGPEADIWSAGVILYILLCGVPPFWAETEQGVARSILKGVLDFEREPWPRISDSAKSLVRQMLEMDPRKRLTARQVLEHPWLQGAKTAPNVPLGDVVRARLKQFAVMNRFKKKAMRVIAEHLSAEEVEVIKEMFALMDTERKGRVTLPELKAGLAKVGSKLAEPEMELLMEAADVDGDGYLDYAEFVAITIHLQRLSNDQHLRTAFLFFDRDSSGYIERGELADALADDSGRADDAVLDHVMKEVDTDKDGRVSFEEFVAMMKSGTDWRKASRQYSRQRFKTLSNSLMKDGSLSMALADDDK</sequence>
<dbReference type="PROSITE" id="PS00107">
    <property type="entry name" value="PROTEIN_KINASE_ATP"/>
    <property type="match status" value="1"/>
</dbReference>
<dbReference type="CDD" id="cd05117">
    <property type="entry name" value="STKc_CAMK"/>
    <property type="match status" value="1"/>
</dbReference>
<dbReference type="PROSITE" id="PS50011">
    <property type="entry name" value="PROTEIN_KINASE_DOM"/>
    <property type="match status" value="1"/>
</dbReference>
<dbReference type="FunFam" id="1.10.510.10:FF:000067">
    <property type="entry name" value="calcium-dependent protein kinase 13"/>
    <property type="match status" value="1"/>
</dbReference>
<dbReference type="InterPro" id="IPR011992">
    <property type="entry name" value="EF-hand-dom_pair"/>
</dbReference>
<evidence type="ECO:0000259" key="19">
    <source>
        <dbReference type="PROSITE" id="PS50011"/>
    </source>
</evidence>
<keyword evidence="6" id="KW-0479">Metal-binding</keyword>
<evidence type="ECO:0000256" key="12">
    <source>
        <dbReference type="ARBA" id="ARBA00023136"/>
    </source>
</evidence>
<dbReference type="Proteomes" id="UP001231189">
    <property type="component" value="Unassembled WGS sequence"/>
</dbReference>
<evidence type="ECO:0000256" key="9">
    <source>
        <dbReference type="ARBA" id="ARBA00022777"/>
    </source>
</evidence>
<name>A0AAD8W5S1_LOLMU</name>
<keyword evidence="10" id="KW-0106">Calcium</keyword>
<evidence type="ECO:0000256" key="10">
    <source>
        <dbReference type="ARBA" id="ARBA00022837"/>
    </source>
</evidence>
<keyword evidence="3" id="KW-0723">Serine/threonine-protein kinase</keyword>
<feature type="domain" description="EF-hand" evidence="20">
    <location>
        <begin position="505"/>
        <end position="540"/>
    </location>
</feature>
<comment type="caution">
    <text evidence="21">The sequence shown here is derived from an EMBL/GenBank/DDBJ whole genome shotgun (WGS) entry which is preliminary data.</text>
</comment>
<dbReference type="InterPro" id="IPR050205">
    <property type="entry name" value="CDPK_Ser/Thr_kinases"/>
</dbReference>
<evidence type="ECO:0000313" key="22">
    <source>
        <dbReference type="Proteomes" id="UP001231189"/>
    </source>
</evidence>
<organism evidence="21 22">
    <name type="scientific">Lolium multiflorum</name>
    <name type="common">Italian ryegrass</name>
    <name type="synonym">Lolium perenne subsp. multiflorum</name>
    <dbReference type="NCBI Taxonomy" id="4521"/>
    <lineage>
        <taxon>Eukaryota</taxon>
        <taxon>Viridiplantae</taxon>
        <taxon>Streptophyta</taxon>
        <taxon>Embryophyta</taxon>
        <taxon>Tracheophyta</taxon>
        <taxon>Spermatophyta</taxon>
        <taxon>Magnoliopsida</taxon>
        <taxon>Liliopsida</taxon>
        <taxon>Poales</taxon>
        <taxon>Poaceae</taxon>
        <taxon>BOP clade</taxon>
        <taxon>Pooideae</taxon>
        <taxon>Poodae</taxon>
        <taxon>Poeae</taxon>
        <taxon>Poeae Chloroplast Group 2 (Poeae type)</taxon>
        <taxon>Loliodinae</taxon>
        <taxon>Loliinae</taxon>
        <taxon>Lolium</taxon>
    </lineage>
</organism>
<dbReference type="Pfam" id="PF13499">
    <property type="entry name" value="EF-hand_7"/>
    <property type="match status" value="2"/>
</dbReference>
<dbReference type="InterPro" id="IPR000719">
    <property type="entry name" value="Prot_kinase_dom"/>
</dbReference>
<keyword evidence="11 17" id="KW-0067">ATP-binding</keyword>
<reference evidence="21" key="1">
    <citation type="submission" date="2023-07" db="EMBL/GenBank/DDBJ databases">
        <title>A chromosome-level genome assembly of Lolium multiflorum.</title>
        <authorList>
            <person name="Chen Y."/>
            <person name="Copetti D."/>
            <person name="Kolliker R."/>
            <person name="Studer B."/>
        </authorList>
    </citation>
    <scope>NUCLEOTIDE SEQUENCE</scope>
    <source>
        <strain evidence="21">02402/16</strain>
        <tissue evidence="21">Leaf</tissue>
    </source>
</reference>
<feature type="domain" description="EF-hand" evidence="20">
    <location>
        <begin position="469"/>
        <end position="504"/>
    </location>
</feature>
<keyword evidence="22" id="KW-1185">Reference proteome</keyword>
<evidence type="ECO:0000256" key="16">
    <source>
        <dbReference type="ARBA" id="ARBA00048679"/>
    </source>
</evidence>
<dbReference type="FunFam" id="1.10.238.10:FF:000050">
    <property type="entry name" value="Calcium-dependent protein kinase 7"/>
    <property type="match status" value="1"/>
</dbReference>
<comment type="subcellular location">
    <subcellularLocation>
        <location evidence="1">Membrane</location>
        <topology evidence="1">Lipid-anchor</topology>
    </subcellularLocation>
</comment>
<evidence type="ECO:0000256" key="8">
    <source>
        <dbReference type="ARBA" id="ARBA00022741"/>
    </source>
</evidence>
<evidence type="ECO:0000256" key="13">
    <source>
        <dbReference type="ARBA" id="ARBA00023288"/>
    </source>
</evidence>
<dbReference type="GO" id="GO:0004674">
    <property type="term" value="F:protein serine/threonine kinase activity"/>
    <property type="evidence" value="ECO:0007669"/>
    <property type="project" value="UniProtKB-KW"/>
</dbReference>
<evidence type="ECO:0000256" key="14">
    <source>
        <dbReference type="ARBA" id="ARBA00024334"/>
    </source>
</evidence>
<dbReference type="InterPro" id="IPR008271">
    <property type="entry name" value="Ser/Thr_kinase_AS"/>
</dbReference>
<evidence type="ECO:0000256" key="6">
    <source>
        <dbReference type="ARBA" id="ARBA00022723"/>
    </source>
</evidence>
<evidence type="ECO:0000256" key="15">
    <source>
        <dbReference type="ARBA" id="ARBA00047899"/>
    </source>
</evidence>
<evidence type="ECO:0000256" key="2">
    <source>
        <dbReference type="ARBA" id="ARBA00012513"/>
    </source>
</evidence>
<keyword evidence="12" id="KW-0472">Membrane</keyword>
<feature type="domain" description="Protein kinase" evidence="19">
    <location>
        <begin position="95"/>
        <end position="354"/>
    </location>
</feature>
<dbReference type="SMART" id="SM00220">
    <property type="entry name" value="S_TKc"/>
    <property type="match status" value="1"/>
</dbReference>
<evidence type="ECO:0000256" key="7">
    <source>
        <dbReference type="ARBA" id="ARBA00022737"/>
    </source>
</evidence>
<dbReference type="FunFam" id="3.30.200.20:FF:000042">
    <property type="entry name" value="Aurora kinase A"/>
    <property type="match status" value="1"/>
</dbReference>
<comment type="similarity">
    <text evidence="14">Belongs to the protein kinase superfamily. Ser/Thr protein kinase family. CDPK subfamily.</text>
</comment>
<dbReference type="InterPro" id="IPR018247">
    <property type="entry name" value="EF_Hand_1_Ca_BS"/>
</dbReference>
<dbReference type="InterPro" id="IPR002048">
    <property type="entry name" value="EF_hand_dom"/>
</dbReference>
<keyword evidence="9" id="KW-0418">Kinase</keyword>
<comment type="catalytic activity">
    <reaction evidence="16">
        <text>L-seryl-[protein] + ATP = O-phospho-L-seryl-[protein] + ADP + H(+)</text>
        <dbReference type="Rhea" id="RHEA:17989"/>
        <dbReference type="Rhea" id="RHEA-COMP:9863"/>
        <dbReference type="Rhea" id="RHEA-COMP:11604"/>
        <dbReference type="ChEBI" id="CHEBI:15378"/>
        <dbReference type="ChEBI" id="CHEBI:29999"/>
        <dbReference type="ChEBI" id="CHEBI:30616"/>
        <dbReference type="ChEBI" id="CHEBI:83421"/>
        <dbReference type="ChEBI" id="CHEBI:456216"/>
        <dbReference type="EC" id="2.7.11.1"/>
    </reaction>
</comment>
<feature type="binding site" evidence="17">
    <location>
        <position position="125"/>
    </location>
    <ligand>
        <name>ATP</name>
        <dbReference type="ChEBI" id="CHEBI:30616"/>
    </ligand>
</feature>
<keyword evidence="7" id="KW-0677">Repeat</keyword>
<feature type="domain" description="EF-hand" evidence="20">
    <location>
        <begin position="433"/>
        <end position="468"/>
    </location>
</feature>
<dbReference type="Gene3D" id="1.10.510.10">
    <property type="entry name" value="Transferase(Phosphotransferase) domain 1"/>
    <property type="match status" value="1"/>
</dbReference>
<keyword evidence="13" id="KW-0449">Lipoprotein</keyword>
<dbReference type="PROSITE" id="PS00018">
    <property type="entry name" value="EF_HAND_1"/>
    <property type="match status" value="3"/>
</dbReference>
<proteinExistence type="inferred from homology"/>
<evidence type="ECO:0000256" key="18">
    <source>
        <dbReference type="SAM" id="MobiDB-lite"/>
    </source>
</evidence>